<protein>
    <submittedName>
        <fullName evidence="2">Aspartate/glutamate racemase family protein</fullName>
    </submittedName>
</protein>
<dbReference type="InterPro" id="IPR015942">
    <property type="entry name" value="Asp/Glu/hydantoin_racemase"/>
</dbReference>
<sequence>MKATGGKTIYGASVGILMLDARFPRIPGDMGNAMTWPFPVHYKVVRDASPDRVVRKGAEGMLPAFIAAARELQADGVDGITTNCGFLAMYQDELAAAVEVPVVTSSLCQVEQVNRVLPAGKRAGILTISGSSLTDRHLRGARVPDGTPIGTTEGGREFTRAILDNEPELDVEAARADNVEAALALQAAHPDLGAIVLECTNMSPYALDIRAATGLPVFSIVTLITWFQGALVPPRFA</sequence>
<dbReference type="RefSeq" id="WP_111366101.1">
    <property type="nucleotide sequence ID" value="NZ_VINQ01000005.1"/>
</dbReference>
<evidence type="ECO:0000313" key="2">
    <source>
        <dbReference type="EMBL" id="KAA0916316.1"/>
    </source>
</evidence>
<name>A0A5A9ZH57_9RHOB</name>
<accession>A0A5A9ZH57</accession>
<comment type="similarity">
    <text evidence="1">Belongs to the HyuE racemase family.</text>
</comment>
<keyword evidence="3" id="KW-1185">Reference proteome</keyword>
<dbReference type="AlphaFoldDB" id="A0A5A9ZH57"/>
<dbReference type="Proteomes" id="UP000325291">
    <property type="component" value="Unassembled WGS sequence"/>
</dbReference>
<dbReference type="GO" id="GO:0047661">
    <property type="term" value="F:amino-acid racemase activity"/>
    <property type="evidence" value="ECO:0007669"/>
    <property type="project" value="InterPro"/>
</dbReference>
<gene>
    <name evidence="2" type="ORF">FLO80_09395</name>
</gene>
<reference evidence="2 3" key="1">
    <citation type="submission" date="2019-07" db="EMBL/GenBank/DDBJ databases">
        <title>Aquicoccus porphyridii gen. nov., sp. nov., isolated from a small marine red alga, Porphyridium marinum.</title>
        <authorList>
            <person name="Liu L."/>
        </authorList>
    </citation>
    <scope>NUCLEOTIDE SEQUENCE [LARGE SCALE GENOMIC DNA]</scope>
    <source>
        <strain evidence="2 3">L1 8-17</strain>
    </source>
</reference>
<organism evidence="2 3">
    <name type="scientific">Aquicoccus porphyridii</name>
    <dbReference type="NCBI Taxonomy" id="1852029"/>
    <lineage>
        <taxon>Bacteria</taxon>
        <taxon>Pseudomonadati</taxon>
        <taxon>Pseudomonadota</taxon>
        <taxon>Alphaproteobacteria</taxon>
        <taxon>Rhodobacterales</taxon>
        <taxon>Paracoccaceae</taxon>
        <taxon>Aquicoccus</taxon>
    </lineage>
</organism>
<comment type="caution">
    <text evidence="2">The sequence shown here is derived from an EMBL/GenBank/DDBJ whole genome shotgun (WGS) entry which is preliminary data.</text>
</comment>
<dbReference type="Gene3D" id="3.40.50.12500">
    <property type="match status" value="1"/>
</dbReference>
<evidence type="ECO:0000256" key="1">
    <source>
        <dbReference type="ARBA" id="ARBA00038414"/>
    </source>
</evidence>
<dbReference type="EMBL" id="VINQ01000005">
    <property type="protein sequence ID" value="KAA0916316.1"/>
    <property type="molecule type" value="Genomic_DNA"/>
</dbReference>
<dbReference type="NCBIfam" id="NF005679">
    <property type="entry name" value="PRK07475.1"/>
    <property type="match status" value="1"/>
</dbReference>
<dbReference type="InterPro" id="IPR053714">
    <property type="entry name" value="Iso_Racemase_Enz_sf"/>
</dbReference>
<dbReference type="Pfam" id="PF01177">
    <property type="entry name" value="Asp_Glu_race"/>
    <property type="match status" value="1"/>
</dbReference>
<proteinExistence type="inferred from homology"/>
<evidence type="ECO:0000313" key="3">
    <source>
        <dbReference type="Proteomes" id="UP000325291"/>
    </source>
</evidence>